<dbReference type="Pfam" id="PF07963">
    <property type="entry name" value="N_methyl"/>
    <property type="match status" value="1"/>
</dbReference>
<dbReference type="Gene3D" id="3.30.700.10">
    <property type="entry name" value="Glycoprotein, Type 4 Pilin"/>
    <property type="match status" value="1"/>
</dbReference>
<dbReference type="AlphaFoldDB" id="I0IBK9"/>
<evidence type="ECO:0000313" key="3">
    <source>
        <dbReference type="Proteomes" id="UP000007881"/>
    </source>
</evidence>
<dbReference type="eggNOG" id="COG2165">
    <property type="taxonomic scope" value="Bacteria"/>
</dbReference>
<evidence type="ECO:0000313" key="2">
    <source>
        <dbReference type="EMBL" id="BAM02647.1"/>
    </source>
</evidence>
<dbReference type="RefSeq" id="WP_014435867.1">
    <property type="nucleotide sequence ID" value="NC_017080.1"/>
</dbReference>
<reference evidence="2 3" key="1">
    <citation type="submission" date="2012-02" db="EMBL/GenBank/DDBJ databases">
        <title>Complete genome sequence of Phycisphaera mikurensis NBRC 102666.</title>
        <authorList>
            <person name="Ankai A."/>
            <person name="Hosoyama A."/>
            <person name="Terui Y."/>
            <person name="Sekine M."/>
            <person name="Fukai R."/>
            <person name="Kato Y."/>
            <person name="Nakamura S."/>
            <person name="Yamada-Narita S."/>
            <person name="Kawakoshi A."/>
            <person name="Fukunaga Y."/>
            <person name="Yamazaki S."/>
            <person name="Fujita N."/>
        </authorList>
    </citation>
    <scope>NUCLEOTIDE SEQUENCE [LARGE SCALE GENOMIC DNA]</scope>
    <source>
        <strain evidence="3">NBRC 102666 / KCTC 22515 / FYK2301M01</strain>
    </source>
</reference>
<dbReference type="NCBIfam" id="TIGR02532">
    <property type="entry name" value="IV_pilin_GFxxxE"/>
    <property type="match status" value="1"/>
</dbReference>
<dbReference type="OrthoDB" id="255848at2"/>
<dbReference type="PROSITE" id="PS00409">
    <property type="entry name" value="PROKAR_NTER_METHYL"/>
    <property type="match status" value="1"/>
</dbReference>
<keyword evidence="1" id="KW-1133">Transmembrane helix</keyword>
<name>I0IBK9_PHYMF</name>
<accession>I0IBK9</accession>
<feature type="transmembrane region" description="Helical" evidence="1">
    <location>
        <begin position="12"/>
        <end position="34"/>
    </location>
</feature>
<dbReference type="Proteomes" id="UP000007881">
    <property type="component" value="Chromosome"/>
</dbReference>
<dbReference type="HOGENOM" id="CLU_041661_1_1_0"/>
<evidence type="ECO:0008006" key="4">
    <source>
        <dbReference type="Google" id="ProtNLM"/>
    </source>
</evidence>
<dbReference type="InterPro" id="IPR045584">
    <property type="entry name" value="Pilin-like"/>
</dbReference>
<organism evidence="2 3">
    <name type="scientific">Phycisphaera mikurensis (strain NBRC 102666 / KCTC 22515 / FYK2301M01)</name>
    <dbReference type="NCBI Taxonomy" id="1142394"/>
    <lineage>
        <taxon>Bacteria</taxon>
        <taxon>Pseudomonadati</taxon>
        <taxon>Planctomycetota</taxon>
        <taxon>Phycisphaerae</taxon>
        <taxon>Phycisphaerales</taxon>
        <taxon>Phycisphaeraceae</taxon>
        <taxon>Phycisphaera</taxon>
    </lineage>
</organism>
<dbReference type="SUPFAM" id="SSF54523">
    <property type="entry name" value="Pili subunits"/>
    <property type="match status" value="1"/>
</dbReference>
<evidence type="ECO:0000256" key="1">
    <source>
        <dbReference type="SAM" id="Phobius"/>
    </source>
</evidence>
<gene>
    <name evidence="2" type="ordered locus">PSMK_04880</name>
</gene>
<keyword evidence="1" id="KW-0472">Membrane</keyword>
<dbReference type="PANTHER" id="PTHR30093">
    <property type="entry name" value="GENERAL SECRETION PATHWAY PROTEIN G"/>
    <property type="match status" value="1"/>
</dbReference>
<dbReference type="PANTHER" id="PTHR30093:SF2">
    <property type="entry name" value="TYPE II SECRETION SYSTEM PROTEIN H"/>
    <property type="match status" value="1"/>
</dbReference>
<sequence length="284" mass="30940">MTRTHPNRRGFTLIELLVVISIIALLIGILLPALGAARASARDMKCLANQRQLALAGNAYFADYNGESFSHWPMDVFFRGDYIDVEENNQIQVCPSTENPTDRTGALGAGAPAGPVGAPYWYGSTGVAYLSGPRTSISRFPSKGSYFYNGWISTDPYARVTVAGAGPDRTERLKRNFRKADSIQTPSTTPFSADGVWTLTAPSVEFSGGHPSSFAPEAPENTAGGSRAYGYHEMVMRRHGSGSNQFSFVDGSAGLFPWADMYAFTWYRDYDPQNNLPPANLPNQ</sequence>
<dbReference type="EMBL" id="AP012338">
    <property type="protein sequence ID" value="BAM02647.1"/>
    <property type="molecule type" value="Genomic_DNA"/>
</dbReference>
<protein>
    <recommendedName>
        <fullName evidence="4">Prepilin-type N-terminal cleavage/methylation domain-containing protein</fullName>
    </recommendedName>
</protein>
<keyword evidence="3" id="KW-1185">Reference proteome</keyword>
<dbReference type="STRING" id="1142394.PSMK_04880"/>
<dbReference type="InterPro" id="IPR012902">
    <property type="entry name" value="N_methyl_site"/>
</dbReference>
<proteinExistence type="predicted"/>
<dbReference type="KEGG" id="phm:PSMK_04880"/>
<keyword evidence="1" id="KW-0812">Transmembrane</keyword>